<dbReference type="InterPro" id="IPR047691">
    <property type="entry name" value="PelF-like"/>
</dbReference>
<reference evidence="2 3" key="1">
    <citation type="submission" date="2015-08" db="EMBL/GenBank/DDBJ databases">
        <authorList>
            <person name="Babu N.S."/>
            <person name="Beckwith C.J."/>
            <person name="Beseler K.G."/>
            <person name="Brison A."/>
            <person name="Carone J.V."/>
            <person name="Caskin T.P."/>
            <person name="Diamond M."/>
            <person name="Durham M.E."/>
            <person name="Foxe J.M."/>
            <person name="Go M."/>
            <person name="Henderson B.A."/>
            <person name="Jones I.B."/>
            <person name="McGettigan J.A."/>
            <person name="Micheletti S.J."/>
            <person name="Nasrallah M.E."/>
            <person name="Ortiz D."/>
            <person name="Piller C.R."/>
            <person name="Privatt S.R."/>
            <person name="Schneider S.L."/>
            <person name="Sharp S."/>
            <person name="Smith T.C."/>
            <person name="Stanton J.D."/>
            <person name="Ullery H.E."/>
            <person name="Wilson R.J."/>
            <person name="Serrano M.G."/>
            <person name="Buck G."/>
            <person name="Lee V."/>
            <person name="Wang Y."/>
            <person name="Carvalho R."/>
            <person name="Voegtly L."/>
            <person name="Shi R."/>
            <person name="Duckworth R."/>
            <person name="Johnson A."/>
            <person name="Loviza R."/>
            <person name="Walstead R."/>
            <person name="Shah Z."/>
            <person name="Kiflezghi M."/>
            <person name="Wade K."/>
            <person name="Ball S.L."/>
            <person name="Bradley K.W."/>
            <person name="Asai D.J."/>
            <person name="Bowman C.A."/>
            <person name="Russell D.A."/>
            <person name="Pope W.H."/>
            <person name="Jacobs-Sera D."/>
            <person name="Hendrix R.W."/>
            <person name="Hatfull G.F."/>
        </authorList>
    </citation>
    <scope>NUCLEOTIDE SEQUENCE [LARGE SCALE GENOMIC DNA]</scope>
    <source>
        <strain evidence="2 3">DSM 27648</strain>
    </source>
</reference>
<dbReference type="Pfam" id="PF11997">
    <property type="entry name" value="DUF3492"/>
    <property type="match status" value="1"/>
</dbReference>
<dbReference type="OrthoDB" id="9803091at2"/>
<evidence type="ECO:0000313" key="2">
    <source>
        <dbReference type="EMBL" id="AKU93726.1"/>
    </source>
</evidence>
<name>A0A0K1PK12_9BACT</name>
<dbReference type="GO" id="GO:0016740">
    <property type="term" value="F:transferase activity"/>
    <property type="evidence" value="ECO:0007669"/>
    <property type="project" value="UniProtKB-KW"/>
</dbReference>
<dbReference type="CDD" id="cd03813">
    <property type="entry name" value="GT4-like"/>
    <property type="match status" value="1"/>
</dbReference>
<protein>
    <submittedName>
        <fullName evidence="2">Extracellular matrix protein PelF, glycosyltransferase, group 1</fullName>
    </submittedName>
</protein>
<feature type="domain" description="DUF3492" evidence="1">
    <location>
        <begin position="15"/>
        <end position="293"/>
    </location>
</feature>
<dbReference type="AlphaFoldDB" id="A0A0K1PK12"/>
<dbReference type="Pfam" id="PF13692">
    <property type="entry name" value="Glyco_trans_1_4"/>
    <property type="match status" value="1"/>
</dbReference>
<dbReference type="Gene3D" id="3.40.50.2000">
    <property type="entry name" value="Glycogen Phosphorylase B"/>
    <property type="match status" value="2"/>
</dbReference>
<dbReference type="PATRIC" id="fig|1391654.3.peg.406"/>
<proteinExistence type="predicted"/>
<dbReference type="InterPro" id="IPR022622">
    <property type="entry name" value="DUF3492"/>
</dbReference>
<sequence>MSRFGGPTLARGEVADVTLLLEGTYPFVSGGVSSWVHQIISGLPDITFALVFIGGAADSYKSIRYELPPNVVHLEEHFLAEVPRVQRLVAKGGDEGFYRDSAELHDLLRARGQQPLELGPMLDRIVSTLLEAPAKHEHDFLFSESAWQQICERYEQSSKNRSFLEYFWTVRSMHAPLFKMANVAATLPRSRAFHVVSTGFAGFLGMLATKRQGKPLILTEHGIYSKERRIELLQATWIRDDDEADAGGIGFFRQMWIRFFEALGRMAYAAADPIVALYEGNSERQIADGADPSRTRVVPNGIDLARFTALRDMRPAEVPKVLGLVGRVVPIKDIKTFIRMVHILSSWIPEVEGWVVGPDDEDKLYAEECRHLVATLKLQKTVKFLGMQKVDDIFPKLGLNVLTSISEAQPLVALEGFAAGLPCVSTDVGCVRELVYGRDTPEDKAFGTAGAVVDIANPEASARAAFELLRDRPRWNAAQVAGIARVESAYTQSLMLERYREIYETAIGRV</sequence>
<keyword evidence="2" id="KW-0808">Transferase</keyword>
<accession>A0A0K1PK12</accession>
<organism evidence="2 3">
    <name type="scientific">Labilithrix luteola</name>
    <dbReference type="NCBI Taxonomy" id="1391654"/>
    <lineage>
        <taxon>Bacteria</taxon>
        <taxon>Pseudomonadati</taxon>
        <taxon>Myxococcota</taxon>
        <taxon>Polyangia</taxon>
        <taxon>Polyangiales</taxon>
        <taxon>Labilitrichaceae</taxon>
        <taxon>Labilithrix</taxon>
    </lineage>
</organism>
<dbReference type="PANTHER" id="PTHR12526">
    <property type="entry name" value="GLYCOSYLTRANSFERASE"/>
    <property type="match status" value="1"/>
</dbReference>
<evidence type="ECO:0000259" key="1">
    <source>
        <dbReference type="Pfam" id="PF11997"/>
    </source>
</evidence>
<dbReference type="KEGG" id="llu:AKJ09_00390"/>
<dbReference type="SUPFAM" id="SSF53756">
    <property type="entry name" value="UDP-Glycosyltransferase/glycogen phosphorylase"/>
    <property type="match status" value="1"/>
</dbReference>
<dbReference type="PANTHER" id="PTHR12526:SF608">
    <property type="entry name" value="PELF"/>
    <property type="match status" value="1"/>
</dbReference>
<dbReference type="EMBL" id="CP012333">
    <property type="protein sequence ID" value="AKU93726.1"/>
    <property type="molecule type" value="Genomic_DNA"/>
</dbReference>
<dbReference type="STRING" id="1391654.AKJ09_00390"/>
<gene>
    <name evidence="2" type="ORF">AKJ09_00390</name>
</gene>
<dbReference type="RefSeq" id="WP_146645436.1">
    <property type="nucleotide sequence ID" value="NZ_CP012333.1"/>
</dbReference>
<evidence type="ECO:0000313" key="3">
    <source>
        <dbReference type="Proteomes" id="UP000064967"/>
    </source>
</evidence>
<dbReference type="Proteomes" id="UP000064967">
    <property type="component" value="Chromosome"/>
</dbReference>
<dbReference type="NCBIfam" id="NF038011">
    <property type="entry name" value="PelF"/>
    <property type="match status" value="1"/>
</dbReference>
<keyword evidence="3" id="KW-1185">Reference proteome</keyword>